<gene>
    <name evidence="1" type="ORF">HfxHF1_115</name>
</gene>
<accession>Q7TDM6</accession>
<dbReference type="EMBL" id="AY190604">
    <property type="protein sequence ID" value="AAO61315.1"/>
    <property type="molecule type" value="Genomic_DNA"/>
</dbReference>
<dbReference type="Proteomes" id="UP000001309">
    <property type="component" value="Segment"/>
</dbReference>
<evidence type="ECO:0000313" key="2">
    <source>
        <dbReference type="Proteomes" id="UP000001309"/>
    </source>
</evidence>
<name>Q7TDM6_9CAUD</name>
<evidence type="ECO:0000313" key="1">
    <source>
        <dbReference type="EMBL" id="AAO61315.1"/>
    </source>
</evidence>
<dbReference type="RefSeq" id="NP_861604.1">
    <property type="nucleotide sequence ID" value="NC_004927.2"/>
</dbReference>
<dbReference type="GeneID" id="1733804"/>
<dbReference type="KEGG" id="vg:1733804"/>
<organism evidence="1 2">
    <name type="scientific">Halophage HF1</name>
    <dbReference type="NCBI Taxonomy" id="2847106"/>
    <lineage>
        <taxon>Viruses</taxon>
        <taxon>Duplodnaviria</taxon>
        <taxon>Heunggongvirae</taxon>
        <taxon>Uroviricota</taxon>
        <taxon>Caudoviricetes</taxon>
        <taxon>Thumleimavirales</taxon>
        <taxon>Hafunaviridae</taxon>
        <taxon>Haloferacalesvirus</taxon>
        <taxon>Haloferacalesvirus moolapense</taxon>
        <taxon>Haloferacalesvirus HF1</taxon>
    </lineage>
</organism>
<sequence>MNPREYRVVCEVYSLEGTLEEISMEVKDVNTKSEAKRKVRNHFGDALESIPSVEEIFNRGGGNGGAGGMVVV</sequence>
<keyword evidence="2" id="KW-1185">Reference proteome</keyword>
<reference evidence="1 2" key="1">
    <citation type="journal article" date="2004" name="J. Bacteriol.">
        <title>Haloviruses HF1 and HF2: evidence for a recent and large recombination event.</title>
        <authorList>
            <person name="Tang S.L."/>
            <person name="Nuttall S."/>
            <person name="Dyall-Smith M."/>
        </authorList>
    </citation>
    <scope>NUCLEOTIDE SEQUENCE [LARGE SCALE GENOMIC DNA]</scope>
</reference>
<protein>
    <submittedName>
        <fullName evidence="1">Uncharacterized protein</fullName>
    </submittedName>
</protein>
<proteinExistence type="predicted"/>